<sequence>MEQMPEQDSTTDFAKKRGKQKRLSLDEYAASLLQWLPSGIAASRAFQKTALAAAAVGFKPTPPKRLEPKSSALDRSATLPPCLPAPMEQMPGQDSTTDFAKKRGKQKRLSLDEYAASLLQWLPSGIAASRAFQKTALAAVGFEPTPPKRLEP</sequence>
<keyword evidence="7" id="KW-1185">Reference proteome</keyword>
<evidence type="ECO:0000313" key="3">
    <source>
        <dbReference type="EMBL" id="KAK2876736.1"/>
    </source>
</evidence>
<evidence type="ECO:0000313" key="2">
    <source>
        <dbReference type="EMBL" id="KAK2876731.1"/>
    </source>
</evidence>
<dbReference type="AlphaFoldDB" id="A0AA88PCL2"/>
<feature type="region of interest" description="Disordered" evidence="1">
    <location>
        <begin position="1"/>
        <end position="21"/>
    </location>
</feature>
<name>A0AA88PCL2_9TELE</name>
<comment type="caution">
    <text evidence="6">The sequence shown here is derived from an EMBL/GenBank/DDBJ whole genome shotgun (WGS) entry which is preliminary data.</text>
</comment>
<evidence type="ECO:0000313" key="4">
    <source>
        <dbReference type="EMBL" id="KAK2876739.1"/>
    </source>
</evidence>
<evidence type="ECO:0000313" key="5">
    <source>
        <dbReference type="EMBL" id="KAK2876743.1"/>
    </source>
</evidence>
<feature type="compositionally biased region" description="Polar residues" evidence="1">
    <location>
        <begin position="1"/>
        <end position="12"/>
    </location>
</feature>
<reference evidence="6" key="1">
    <citation type="submission" date="2023-08" db="EMBL/GenBank/DDBJ databases">
        <title>Chromosome-level Genome Assembly of mud carp (Cirrhinus molitorella).</title>
        <authorList>
            <person name="Liu H."/>
        </authorList>
    </citation>
    <scope>NUCLEOTIDE SEQUENCE</scope>
    <source>
        <strain evidence="6">Prfri</strain>
        <tissue evidence="6">Muscle</tissue>
    </source>
</reference>
<feature type="region of interest" description="Disordered" evidence="1">
    <location>
        <begin position="59"/>
        <end position="104"/>
    </location>
</feature>
<dbReference type="EMBL" id="JAUYZG010000020">
    <property type="protein sequence ID" value="KAK2876743.1"/>
    <property type="molecule type" value="Genomic_DNA"/>
</dbReference>
<accession>A0AA88PCL2</accession>
<evidence type="ECO:0000256" key="1">
    <source>
        <dbReference type="SAM" id="MobiDB-lite"/>
    </source>
</evidence>
<organism evidence="6 7">
    <name type="scientific">Cirrhinus molitorella</name>
    <name type="common">mud carp</name>
    <dbReference type="NCBI Taxonomy" id="172907"/>
    <lineage>
        <taxon>Eukaryota</taxon>
        <taxon>Metazoa</taxon>
        <taxon>Chordata</taxon>
        <taxon>Craniata</taxon>
        <taxon>Vertebrata</taxon>
        <taxon>Euteleostomi</taxon>
        <taxon>Actinopterygii</taxon>
        <taxon>Neopterygii</taxon>
        <taxon>Teleostei</taxon>
        <taxon>Ostariophysi</taxon>
        <taxon>Cypriniformes</taxon>
        <taxon>Cyprinidae</taxon>
        <taxon>Labeoninae</taxon>
        <taxon>Labeonini</taxon>
        <taxon>Cirrhinus</taxon>
    </lineage>
</organism>
<protein>
    <submittedName>
        <fullName evidence="6">Uncharacterized protein</fullName>
    </submittedName>
</protein>
<dbReference type="EMBL" id="JAUYZG010000020">
    <property type="protein sequence ID" value="KAK2876739.1"/>
    <property type="molecule type" value="Genomic_DNA"/>
</dbReference>
<dbReference type="EMBL" id="JAUYZG010000020">
    <property type="protein sequence ID" value="KAK2876746.1"/>
    <property type="molecule type" value="Genomic_DNA"/>
</dbReference>
<evidence type="ECO:0000313" key="7">
    <source>
        <dbReference type="Proteomes" id="UP001187343"/>
    </source>
</evidence>
<gene>
    <name evidence="2" type="ORF">Q8A67_020827</name>
    <name evidence="3" type="ORF">Q8A67_020832</name>
    <name evidence="4" type="ORF">Q8A67_020835</name>
    <name evidence="5" type="ORF">Q8A67_020839</name>
    <name evidence="6" type="ORF">Q8A67_020842</name>
</gene>
<proteinExistence type="predicted"/>
<dbReference type="EMBL" id="JAUYZG010000020">
    <property type="protein sequence ID" value="KAK2876731.1"/>
    <property type="molecule type" value="Genomic_DNA"/>
</dbReference>
<dbReference type="Proteomes" id="UP001187343">
    <property type="component" value="Unassembled WGS sequence"/>
</dbReference>
<dbReference type="EMBL" id="JAUYZG010000020">
    <property type="protein sequence ID" value="KAK2876736.1"/>
    <property type="molecule type" value="Genomic_DNA"/>
</dbReference>
<evidence type="ECO:0000313" key="6">
    <source>
        <dbReference type="EMBL" id="KAK2876746.1"/>
    </source>
</evidence>